<sequence>MPAESASNLNANIASLDITEESVGSNSTNLSKSKLNRLEKKSATSTSAAGKKNKPTSAEVDDNPTNSNEPEVEITATPQQSRFHRETFNANSTDIDIKGINISINHPRTNAVKDILVDAHLRLKSGLPQNVKFLHIKQLEDFEEGRSILEEVLSADEDRVRVIREAQALQNTNTTSSSELAKTIHTILVSCSQSSLTRAQKIATLRSGQRGHTTRQALLAAEAHHTTSSHSLPTQKNIANQRGCARRAEAILRGLGFVEEEMREARGKGVAQLSGGWRMRVVLAKALFVKPDVLLLDEPTNHLDLPATLWLQEYLLKQTSEQNQTVVIVSHDRQFLDAVTEETIIFKDKVLKFHNGNYGDWEKNTEEQRRRKTRLKELEMKRKKKIMNSIQKNVAQAKSTGNDKRLGHQGKRNWKEWVRRGSKMVNGLKRPIMETARKSPLRPGSGLNQSYSLHPNHSTFLESV</sequence>
<comment type="caution">
    <text evidence="4">The sequence shown here is derived from an EMBL/GenBank/DDBJ whole genome shotgun (WGS) entry which is preliminary data.</text>
</comment>
<dbReference type="EMBL" id="JAACJO010000008">
    <property type="protein sequence ID" value="KAF5354992.1"/>
    <property type="molecule type" value="Genomic_DNA"/>
</dbReference>
<dbReference type="InterPro" id="IPR017871">
    <property type="entry name" value="ABC_transporter-like_CS"/>
</dbReference>
<dbReference type="GO" id="GO:0016887">
    <property type="term" value="F:ATP hydrolysis activity"/>
    <property type="evidence" value="ECO:0007669"/>
    <property type="project" value="InterPro"/>
</dbReference>
<evidence type="ECO:0000259" key="3">
    <source>
        <dbReference type="PROSITE" id="PS50893"/>
    </source>
</evidence>
<dbReference type="AlphaFoldDB" id="A0A8H5D7B3"/>
<name>A0A8H5D7B3_9AGAR</name>
<evidence type="ECO:0000256" key="2">
    <source>
        <dbReference type="SAM" id="MobiDB-lite"/>
    </source>
</evidence>
<dbReference type="PANTHER" id="PTHR19211">
    <property type="entry name" value="ATP-BINDING TRANSPORT PROTEIN-RELATED"/>
    <property type="match status" value="1"/>
</dbReference>
<proteinExistence type="predicted"/>
<dbReference type="OrthoDB" id="2110130at2759"/>
<dbReference type="Gene3D" id="3.40.50.300">
    <property type="entry name" value="P-loop containing nucleotide triphosphate hydrolases"/>
    <property type="match status" value="1"/>
</dbReference>
<accession>A0A8H5D7B3</accession>
<dbReference type="InterPro" id="IPR027417">
    <property type="entry name" value="P-loop_NTPase"/>
</dbReference>
<feature type="compositionally biased region" description="Polar residues" evidence="2">
    <location>
        <begin position="446"/>
        <end position="464"/>
    </location>
</feature>
<feature type="region of interest" description="Disordered" evidence="2">
    <location>
        <begin position="1"/>
        <end position="84"/>
    </location>
</feature>
<feature type="region of interest" description="Disordered" evidence="2">
    <location>
        <begin position="437"/>
        <end position="464"/>
    </location>
</feature>
<dbReference type="InterPro" id="IPR003439">
    <property type="entry name" value="ABC_transporter-like_ATP-bd"/>
</dbReference>
<dbReference type="PANTHER" id="PTHR19211:SF129">
    <property type="entry name" value="ABC TRANSPORTER ATP-BINDING PROTEIN"/>
    <property type="match status" value="1"/>
</dbReference>
<evidence type="ECO:0000313" key="4">
    <source>
        <dbReference type="EMBL" id="KAF5354992.1"/>
    </source>
</evidence>
<protein>
    <recommendedName>
        <fullName evidence="3">ABC transporter domain-containing protein</fullName>
    </recommendedName>
</protein>
<dbReference type="Proteomes" id="UP000559027">
    <property type="component" value="Unassembled WGS sequence"/>
</dbReference>
<feature type="compositionally biased region" description="Polar residues" evidence="2">
    <location>
        <begin position="1"/>
        <end position="13"/>
    </location>
</feature>
<dbReference type="InterPro" id="IPR050611">
    <property type="entry name" value="ABCF"/>
</dbReference>
<dbReference type="SUPFAM" id="SSF52540">
    <property type="entry name" value="P-loop containing nucleoside triphosphate hydrolases"/>
    <property type="match status" value="1"/>
</dbReference>
<keyword evidence="1" id="KW-0677">Repeat</keyword>
<evidence type="ECO:0000256" key="1">
    <source>
        <dbReference type="ARBA" id="ARBA00022737"/>
    </source>
</evidence>
<reference evidence="4 5" key="1">
    <citation type="journal article" date="2020" name="ISME J.">
        <title>Uncovering the hidden diversity of litter-decomposition mechanisms in mushroom-forming fungi.</title>
        <authorList>
            <person name="Floudas D."/>
            <person name="Bentzer J."/>
            <person name="Ahren D."/>
            <person name="Johansson T."/>
            <person name="Persson P."/>
            <person name="Tunlid A."/>
        </authorList>
    </citation>
    <scope>NUCLEOTIDE SEQUENCE [LARGE SCALE GENOMIC DNA]</scope>
    <source>
        <strain evidence="4 5">CBS 146.42</strain>
    </source>
</reference>
<dbReference type="CDD" id="cd03221">
    <property type="entry name" value="ABCF_EF-3"/>
    <property type="match status" value="1"/>
</dbReference>
<feature type="domain" description="ABC transporter" evidence="3">
    <location>
        <begin position="81"/>
        <end position="380"/>
    </location>
</feature>
<dbReference type="Pfam" id="PF00005">
    <property type="entry name" value="ABC_tran"/>
    <property type="match status" value="1"/>
</dbReference>
<dbReference type="PROSITE" id="PS50893">
    <property type="entry name" value="ABC_TRANSPORTER_2"/>
    <property type="match status" value="1"/>
</dbReference>
<evidence type="ECO:0000313" key="5">
    <source>
        <dbReference type="Proteomes" id="UP000559027"/>
    </source>
</evidence>
<organism evidence="4 5">
    <name type="scientific">Leucocoprinus leucothites</name>
    <dbReference type="NCBI Taxonomy" id="201217"/>
    <lineage>
        <taxon>Eukaryota</taxon>
        <taxon>Fungi</taxon>
        <taxon>Dikarya</taxon>
        <taxon>Basidiomycota</taxon>
        <taxon>Agaricomycotina</taxon>
        <taxon>Agaricomycetes</taxon>
        <taxon>Agaricomycetidae</taxon>
        <taxon>Agaricales</taxon>
        <taxon>Agaricineae</taxon>
        <taxon>Agaricaceae</taxon>
        <taxon>Leucocoprinus</taxon>
    </lineage>
</organism>
<dbReference type="GO" id="GO:0005524">
    <property type="term" value="F:ATP binding"/>
    <property type="evidence" value="ECO:0007669"/>
    <property type="project" value="InterPro"/>
</dbReference>
<keyword evidence="5" id="KW-1185">Reference proteome</keyword>
<gene>
    <name evidence="4" type="ORF">D9756_005609</name>
</gene>
<dbReference type="PROSITE" id="PS00211">
    <property type="entry name" value="ABC_TRANSPORTER_1"/>
    <property type="match status" value="1"/>
</dbReference>